<dbReference type="Proteomes" id="UP000285301">
    <property type="component" value="Unassembled WGS sequence"/>
</dbReference>
<keyword evidence="2" id="KW-1185">Reference proteome</keyword>
<dbReference type="InterPro" id="IPR009003">
    <property type="entry name" value="Peptidase_S1_PA"/>
</dbReference>
<protein>
    <recommendedName>
        <fullName evidence="3">Peptidase S1 domain-containing protein</fullName>
    </recommendedName>
</protein>
<sequence>MFQSKWIQVGVTWSGTNCTHKPSVYTLVSKYAHWIQSVTKYKPSSYCTSSRSSSCASRLKMLLIKFGICIYIANKIINS</sequence>
<name>A0A3S3RTM2_9ACAR</name>
<evidence type="ECO:0000313" key="2">
    <source>
        <dbReference type="Proteomes" id="UP000285301"/>
    </source>
</evidence>
<dbReference type="Gene3D" id="2.40.10.10">
    <property type="entry name" value="Trypsin-like serine proteases"/>
    <property type="match status" value="1"/>
</dbReference>
<dbReference type="SUPFAM" id="SSF50494">
    <property type="entry name" value="Trypsin-like serine proteases"/>
    <property type="match status" value="1"/>
</dbReference>
<reference evidence="1 2" key="1">
    <citation type="journal article" date="2018" name="Gigascience">
        <title>Genomes of trombidid mites reveal novel predicted allergens and laterally-transferred genes associated with secondary metabolism.</title>
        <authorList>
            <person name="Dong X."/>
            <person name="Chaisiri K."/>
            <person name="Xia D."/>
            <person name="Armstrong S.D."/>
            <person name="Fang Y."/>
            <person name="Donnelly M.J."/>
            <person name="Kadowaki T."/>
            <person name="McGarry J.W."/>
            <person name="Darby A.C."/>
            <person name="Makepeace B.L."/>
        </authorList>
    </citation>
    <scope>NUCLEOTIDE SEQUENCE [LARGE SCALE GENOMIC DNA]</scope>
    <source>
        <strain evidence="1">UoL-WK</strain>
    </source>
</reference>
<gene>
    <name evidence="1" type="ORF">B4U79_10344</name>
</gene>
<evidence type="ECO:0000313" key="1">
    <source>
        <dbReference type="EMBL" id="RWS05862.1"/>
    </source>
</evidence>
<evidence type="ECO:0008006" key="3">
    <source>
        <dbReference type="Google" id="ProtNLM"/>
    </source>
</evidence>
<dbReference type="EMBL" id="NCKU01004496">
    <property type="protein sequence ID" value="RWS05862.1"/>
    <property type="molecule type" value="Genomic_DNA"/>
</dbReference>
<proteinExistence type="predicted"/>
<organism evidence="1 2">
    <name type="scientific">Dinothrombium tinctorium</name>
    <dbReference type="NCBI Taxonomy" id="1965070"/>
    <lineage>
        <taxon>Eukaryota</taxon>
        <taxon>Metazoa</taxon>
        <taxon>Ecdysozoa</taxon>
        <taxon>Arthropoda</taxon>
        <taxon>Chelicerata</taxon>
        <taxon>Arachnida</taxon>
        <taxon>Acari</taxon>
        <taxon>Acariformes</taxon>
        <taxon>Trombidiformes</taxon>
        <taxon>Prostigmata</taxon>
        <taxon>Anystina</taxon>
        <taxon>Parasitengona</taxon>
        <taxon>Trombidioidea</taxon>
        <taxon>Trombidiidae</taxon>
        <taxon>Dinothrombium</taxon>
    </lineage>
</organism>
<dbReference type="OrthoDB" id="6339452at2759"/>
<dbReference type="AlphaFoldDB" id="A0A3S3RTM2"/>
<accession>A0A3S3RTM2</accession>
<comment type="caution">
    <text evidence="1">The sequence shown here is derived from an EMBL/GenBank/DDBJ whole genome shotgun (WGS) entry which is preliminary data.</text>
</comment>
<dbReference type="InterPro" id="IPR043504">
    <property type="entry name" value="Peptidase_S1_PA_chymotrypsin"/>
</dbReference>